<dbReference type="OrthoDB" id="4935951at2"/>
<dbReference type="SMART" id="SM00331">
    <property type="entry name" value="PP2C_SIG"/>
    <property type="match status" value="1"/>
</dbReference>
<protein>
    <submittedName>
        <fullName evidence="3">Serine phosphatase RsbU, regulator of sigma subunit</fullName>
    </submittedName>
</protein>
<dbReference type="PANTHER" id="PTHR43156">
    <property type="entry name" value="STAGE II SPORULATION PROTEIN E-RELATED"/>
    <property type="match status" value="1"/>
</dbReference>
<organism evidence="3 4">
    <name type="scientific">Blastococcus aurantiacus</name>
    <dbReference type="NCBI Taxonomy" id="1550231"/>
    <lineage>
        <taxon>Bacteria</taxon>
        <taxon>Bacillati</taxon>
        <taxon>Actinomycetota</taxon>
        <taxon>Actinomycetes</taxon>
        <taxon>Geodermatophilales</taxon>
        <taxon>Geodermatophilaceae</taxon>
        <taxon>Blastococcus</taxon>
    </lineage>
</organism>
<name>A0A1G7JD91_9ACTN</name>
<dbReference type="InterPro" id="IPR001932">
    <property type="entry name" value="PPM-type_phosphatase-like_dom"/>
</dbReference>
<reference evidence="4" key="1">
    <citation type="submission" date="2016-10" db="EMBL/GenBank/DDBJ databases">
        <authorList>
            <person name="Varghese N."/>
            <person name="Submissions S."/>
        </authorList>
    </citation>
    <scope>NUCLEOTIDE SEQUENCE [LARGE SCALE GENOMIC DNA]</scope>
    <source>
        <strain evidence="4">DSM 44268</strain>
    </source>
</reference>
<evidence type="ECO:0000259" key="2">
    <source>
        <dbReference type="SMART" id="SM00331"/>
    </source>
</evidence>
<gene>
    <name evidence="3" type="ORF">SAMN05660662_1442</name>
</gene>
<dbReference type="Proteomes" id="UP000199406">
    <property type="component" value="Unassembled WGS sequence"/>
</dbReference>
<dbReference type="RefSeq" id="WP_091764847.1">
    <property type="nucleotide sequence ID" value="NZ_FNBT01000002.1"/>
</dbReference>
<dbReference type="STRING" id="1550231.SAMN05660662_1442"/>
<dbReference type="GO" id="GO:0016791">
    <property type="term" value="F:phosphatase activity"/>
    <property type="evidence" value="ECO:0007669"/>
    <property type="project" value="TreeGrafter"/>
</dbReference>
<sequence>MSKQLPTPDGEALRSLLRASHLLPADQVGSVIAEKAALLGAREAVVYLADYGQQLLLPVPGNGVPVREPLPVDGSTRGQVFRRVELLREPTADGGTRLWLPLIDGAERLGIIELAFPDDPRDRYEEEVRAFVSIVAELSVTRNLYSDVLRLLRRRRPLTMAAEIQWELLPPLTFGTDQIVITGMLEPAYEIGGDTFDYAVNRETADLLVLDAVGHGLRAALIAAAALGAYRHARRAGGHLPEVAAAMNTIIAENFGESWFATALLARINLPTGRLTWVNAGHPAPIVVRQGALVHPPVCPSSRPLGLQSEPVIECETQLEPGDRVLLYTDGVVEARSPDGQFFGEERLADFVIRAEEAGDPPPETLRRLMRSVMDHQAGRLQDDASIVLVEWRTDRHKVMRL</sequence>
<dbReference type="InterPro" id="IPR036457">
    <property type="entry name" value="PPM-type-like_dom_sf"/>
</dbReference>
<dbReference type="SUPFAM" id="SSF55781">
    <property type="entry name" value="GAF domain-like"/>
    <property type="match status" value="1"/>
</dbReference>
<evidence type="ECO:0000313" key="3">
    <source>
        <dbReference type="EMBL" id="SDF22868.1"/>
    </source>
</evidence>
<dbReference type="EMBL" id="FNBT01000002">
    <property type="protein sequence ID" value="SDF22868.1"/>
    <property type="molecule type" value="Genomic_DNA"/>
</dbReference>
<feature type="domain" description="PPM-type phosphatase" evidence="2">
    <location>
        <begin position="176"/>
        <end position="392"/>
    </location>
</feature>
<evidence type="ECO:0000256" key="1">
    <source>
        <dbReference type="ARBA" id="ARBA00022801"/>
    </source>
</evidence>
<dbReference type="InterPro" id="IPR052016">
    <property type="entry name" value="Bact_Sigma-Reg"/>
</dbReference>
<evidence type="ECO:0000313" key="4">
    <source>
        <dbReference type="Proteomes" id="UP000199406"/>
    </source>
</evidence>
<dbReference type="Pfam" id="PF07228">
    <property type="entry name" value="SpoIIE"/>
    <property type="match status" value="1"/>
</dbReference>
<dbReference type="Gene3D" id="3.60.40.10">
    <property type="entry name" value="PPM-type phosphatase domain"/>
    <property type="match status" value="1"/>
</dbReference>
<accession>A0A1G7JD91</accession>
<keyword evidence="1" id="KW-0378">Hydrolase</keyword>
<dbReference type="AlphaFoldDB" id="A0A1G7JD91"/>
<dbReference type="SUPFAM" id="SSF81606">
    <property type="entry name" value="PP2C-like"/>
    <property type="match status" value="1"/>
</dbReference>
<proteinExistence type="predicted"/>
<dbReference type="PANTHER" id="PTHR43156:SF2">
    <property type="entry name" value="STAGE II SPORULATION PROTEIN E"/>
    <property type="match status" value="1"/>
</dbReference>
<keyword evidence="4" id="KW-1185">Reference proteome</keyword>